<dbReference type="SUPFAM" id="SSF64182">
    <property type="entry name" value="DHH phosphoesterases"/>
    <property type="match status" value="1"/>
</dbReference>
<dbReference type="Gene3D" id="3.90.1640.30">
    <property type="match status" value="1"/>
</dbReference>
<dbReference type="PANTHER" id="PTHR30255:SF2">
    <property type="entry name" value="SINGLE-STRANDED-DNA-SPECIFIC EXONUCLEASE RECJ"/>
    <property type="match status" value="1"/>
</dbReference>
<dbReference type="InterPro" id="IPR051673">
    <property type="entry name" value="SSDNA_exonuclease_RecJ"/>
</dbReference>
<evidence type="ECO:0000256" key="3">
    <source>
        <dbReference type="ARBA" id="ARBA00022722"/>
    </source>
</evidence>
<dbReference type="InterPro" id="IPR004610">
    <property type="entry name" value="RecJ"/>
</dbReference>
<protein>
    <recommendedName>
        <fullName evidence="2">Single-stranded-DNA-specific exonuclease RecJ</fullName>
    </recommendedName>
</protein>
<evidence type="ECO:0000259" key="8">
    <source>
        <dbReference type="Pfam" id="PF17768"/>
    </source>
</evidence>
<evidence type="ECO:0000259" key="6">
    <source>
        <dbReference type="Pfam" id="PF01368"/>
    </source>
</evidence>
<reference evidence="9" key="1">
    <citation type="submission" date="2009-10" db="EMBL/GenBank/DDBJ databases">
        <title>Diversity of trophic interactions inside an arsenic-rich microbial ecosystem.</title>
        <authorList>
            <person name="Bertin P.N."/>
            <person name="Heinrich-Salmeron A."/>
            <person name="Pelletier E."/>
            <person name="Goulhen-Chollet F."/>
            <person name="Arsene-Ploetze F."/>
            <person name="Gallien S."/>
            <person name="Calteau A."/>
            <person name="Vallenet D."/>
            <person name="Casiot C."/>
            <person name="Chane-Woon-Ming B."/>
            <person name="Giloteaux L."/>
            <person name="Barakat M."/>
            <person name="Bonnefoy V."/>
            <person name="Bruneel O."/>
            <person name="Chandler M."/>
            <person name="Cleiss J."/>
            <person name="Duran R."/>
            <person name="Elbaz-Poulichet F."/>
            <person name="Fonknechten N."/>
            <person name="Lauga B."/>
            <person name="Mornico D."/>
            <person name="Ortet P."/>
            <person name="Schaeffer C."/>
            <person name="Siguier P."/>
            <person name="Alexander Thil Smith A."/>
            <person name="Van Dorsselaer A."/>
            <person name="Weissenbach J."/>
            <person name="Medigue C."/>
            <person name="Le Paslier D."/>
        </authorList>
    </citation>
    <scope>NUCLEOTIDE SEQUENCE</scope>
</reference>
<dbReference type="Pfam" id="PF17768">
    <property type="entry name" value="RecJ_OB"/>
    <property type="match status" value="1"/>
</dbReference>
<dbReference type="InterPro" id="IPR038763">
    <property type="entry name" value="DHH_sf"/>
</dbReference>
<dbReference type="AlphaFoldDB" id="E6QJ87"/>
<comment type="similarity">
    <text evidence="1">Belongs to the RecJ family.</text>
</comment>
<dbReference type="GO" id="GO:0003676">
    <property type="term" value="F:nucleic acid binding"/>
    <property type="evidence" value="ECO:0007669"/>
    <property type="project" value="InterPro"/>
</dbReference>
<comment type="caution">
    <text evidence="9">The sequence shown here is derived from an EMBL/GenBank/DDBJ whole genome shotgun (WGS) entry which is preliminary data.</text>
</comment>
<dbReference type="Pfam" id="PF01368">
    <property type="entry name" value="DHH"/>
    <property type="match status" value="1"/>
</dbReference>
<evidence type="ECO:0000259" key="7">
    <source>
        <dbReference type="Pfam" id="PF02272"/>
    </source>
</evidence>
<keyword evidence="3" id="KW-0540">Nuclease</keyword>
<feature type="domain" description="DHHA1" evidence="7">
    <location>
        <begin position="342"/>
        <end position="438"/>
    </location>
</feature>
<dbReference type="NCBIfam" id="TIGR00644">
    <property type="entry name" value="recJ"/>
    <property type="match status" value="1"/>
</dbReference>
<evidence type="ECO:0000256" key="2">
    <source>
        <dbReference type="ARBA" id="ARBA00019841"/>
    </source>
</evidence>
<evidence type="ECO:0000256" key="1">
    <source>
        <dbReference type="ARBA" id="ARBA00005915"/>
    </source>
</evidence>
<keyword evidence="4 9" id="KW-0378">Hydrolase</keyword>
<evidence type="ECO:0000313" key="9">
    <source>
        <dbReference type="EMBL" id="CBI07303.1"/>
    </source>
</evidence>
<dbReference type="GO" id="GO:0006310">
    <property type="term" value="P:DNA recombination"/>
    <property type="evidence" value="ECO:0007669"/>
    <property type="project" value="InterPro"/>
</dbReference>
<accession>E6QJ87</accession>
<evidence type="ECO:0000256" key="4">
    <source>
        <dbReference type="ARBA" id="ARBA00022801"/>
    </source>
</evidence>
<dbReference type="InterPro" id="IPR001667">
    <property type="entry name" value="DDH_dom"/>
</dbReference>
<name>E6QJ87_9ZZZZ</name>
<organism evidence="9">
    <name type="scientific">mine drainage metagenome</name>
    <dbReference type="NCBI Taxonomy" id="410659"/>
    <lineage>
        <taxon>unclassified sequences</taxon>
        <taxon>metagenomes</taxon>
        <taxon>ecological metagenomes</taxon>
    </lineage>
</organism>
<dbReference type="EMBL" id="CABQ01000087">
    <property type="protein sequence ID" value="CBI07303.1"/>
    <property type="molecule type" value="Genomic_DNA"/>
</dbReference>
<feature type="domain" description="RecJ OB" evidence="8">
    <location>
        <begin position="455"/>
        <end position="511"/>
    </location>
</feature>
<proteinExistence type="inferred from homology"/>
<dbReference type="InterPro" id="IPR003156">
    <property type="entry name" value="DHHA1_dom"/>
</dbReference>
<dbReference type="Pfam" id="PF02272">
    <property type="entry name" value="DHHA1"/>
    <property type="match status" value="1"/>
</dbReference>
<feature type="domain" description="DDH" evidence="6">
    <location>
        <begin position="73"/>
        <end position="221"/>
    </location>
</feature>
<evidence type="ECO:0000256" key="5">
    <source>
        <dbReference type="ARBA" id="ARBA00022839"/>
    </source>
</evidence>
<dbReference type="GO" id="GO:0006281">
    <property type="term" value="P:DNA repair"/>
    <property type="evidence" value="ECO:0007669"/>
    <property type="project" value="InterPro"/>
</dbReference>
<dbReference type="Gene3D" id="3.10.310.30">
    <property type="match status" value="1"/>
</dbReference>
<gene>
    <name evidence="9" type="primary">recJ</name>
    <name evidence="9" type="ORF">CARN6_0635</name>
</gene>
<dbReference type="InterPro" id="IPR041122">
    <property type="entry name" value="RecJ_OB"/>
</dbReference>
<dbReference type="PANTHER" id="PTHR30255">
    <property type="entry name" value="SINGLE-STRANDED-DNA-SPECIFIC EXONUCLEASE RECJ"/>
    <property type="match status" value="1"/>
</dbReference>
<dbReference type="GO" id="GO:0008409">
    <property type="term" value="F:5'-3' exonuclease activity"/>
    <property type="evidence" value="ECO:0007669"/>
    <property type="project" value="InterPro"/>
</dbReference>
<keyword evidence="5 9" id="KW-0269">Exonuclease</keyword>
<sequence length="615" mass="66574">MTIQTATAHPALLAAALQAAALVRRLLLARGADPEDALELSTISHPLGKQGMKGMKEAVDWIAYAMSQQWPTTIVGDYDCDGACATAILRKGLEGLLPVTSIVPNRLTEGYGLSESVALRIPAETRLVITVDNGISAHAGIAAVKARGMAVIVTDHHLAGPTRPLADVIVNPNQPGCPFPWKSTCGAGVAWYLLLALHLTHPEWVGREMLEETLDLVALATVADLVPLERNNRVLVANGLRRIRSGKINPGLSGLVAFAGLELEQMREQDFAFRLGPRLNAAGRLADMQTGIRLLLSRDAENIENWSRFLETVNAQRKEIQAHIEREAIQITESLSDTGDPVICVGDDGWHSGVVGIVASKLKERYQRPAFVFTSTGDVGQTAQGSGRSMDGWHLRDALVLVDGRTPGLLNRFGGHAMAAGLSLPKSRFEEFRRNINAVSLEQVPGGRFQKNVWCDGPLQAAELTLDMAKAIEQAGPWGQGFSEPLFENDFVVMASKPIKNGHWKLQLHLDDAMGGKSAASSKSLPAGCKPLRGANPVDAVHFLNGREVAQEPPPVGFRVRAQYRLQVNRWQGREGLQLMLEQVLPAPAPVVMPSVVDVQRRDDRQPPSFSVGPS</sequence>